<dbReference type="Pfam" id="PF13505">
    <property type="entry name" value="OMP_b-brl"/>
    <property type="match status" value="1"/>
</dbReference>
<dbReference type="PANTHER" id="PTHR34001:SF3">
    <property type="entry name" value="BLL7405 PROTEIN"/>
    <property type="match status" value="1"/>
</dbReference>
<dbReference type="PANTHER" id="PTHR34001">
    <property type="entry name" value="BLL7405 PROTEIN"/>
    <property type="match status" value="1"/>
</dbReference>
<evidence type="ECO:0000259" key="5">
    <source>
        <dbReference type="Pfam" id="PF13505"/>
    </source>
</evidence>
<dbReference type="InterPro" id="IPR051692">
    <property type="entry name" value="OMP-like"/>
</dbReference>
<dbReference type="AlphaFoldDB" id="A0A1X7A1D6"/>
<comment type="subcellular location">
    <subcellularLocation>
        <location evidence="1">Membrane</location>
    </subcellularLocation>
</comment>
<comment type="similarity">
    <text evidence="4">Belongs to the Omp25/RopB family.</text>
</comment>
<evidence type="ECO:0000313" key="6">
    <source>
        <dbReference type="EMBL" id="PSK81565.1"/>
    </source>
</evidence>
<dbReference type="OrthoDB" id="268975at2"/>
<gene>
    <name evidence="6" type="ORF">CLV79_11533</name>
    <name evidence="7" type="ORF">LOS8367_03356</name>
</gene>
<reference evidence="6 9" key="2">
    <citation type="submission" date="2018-03" db="EMBL/GenBank/DDBJ databases">
        <title>Genomic Encyclopedia of Archaeal and Bacterial Type Strains, Phase II (KMG-II): from individual species to whole genera.</title>
        <authorList>
            <person name="Goeker M."/>
        </authorList>
    </citation>
    <scope>NUCLEOTIDE SEQUENCE [LARGE SCALE GENOMIC DNA]</scope>
    <source>
        <strain evidence="6 9">DSM 29956</strain>
    </source>
</reference>
<dbReference type="EMBL" id="FWFY01000013">
    <property type="protein sequence ID" value="SLN67297.1"/>
    <property type="molecule type" value="Genomic_DNA"/>
</dbReference>
<dbReference type="RefSeq" id="WP_085897664.1">
    <property type="nucleotide sequence ID" value="NZ_FWFY01000013.1"/>
</dbReference>
<evidence type="ECO:0000313" key="7">
    <source>
        <dbReference type="EMBL" id="SLN67297.1"/>
    </source>
</evidence>
<dbReference type="Proteomes" id="UP000240624">
    <property type="component" value="Unassembled WGS sequence"/>
</dbReference>
<keyword evidence="9" id="KW-1185">Reference proteome</keyword>
<dbReference type="SUPFAM" id="SSF56925">
    <property type="entry name" value="OMPA-like"/>
    <property type="match status" value="1"/>
</dbReference>
<keyword evidence="3" id="KW-0472">Membrane</keyword>
<keyword evidence="2" id="KW-0732">Signal</keyword>
<dbReference type="Gene3D" id="2.40.160.20">
    <property type="match status" value="1"/>
</dbReference>
<dbReference type="InterPro" id="IPR011250">
    <property type="entry name" value="OMP/PagP_B-barrel"/>
</dbReference>
<dbReference type="InterPro" id="IPR027385">
    <property type="entry name" value="Beta-barrel_OMP"/>
</dbReference>
<sequence>MLAADLLGDVDVDDLPTLSLTEADVAYGAHLGYNWQRQRVVYGLELAVLGSEAELAFAADGEDFGVELDYAARLMGKVGYQFAEALVYGTAGMAYAEFSGTGDASGETEEETGYAYGVGMDYMLTQNVSLGAEYVRHRFEDVAGFDDVDGEFSTTSVRMSYHF</sequence>
<name>A0A1X7A1D6_9RHOB</name>
<proteinExistence type="inferred from homology"/>
<dbReference type="GO" id="GO:0016020">
    <property type="term" value="C:membrane"/>
    <property type="evidence" value="ECO:0007669"/>
    <property type="project" value="UniProtKB-SubCell"/>
</dbReference>
<protein>
    <submittedName>
        <fullName evidence="6">Outer membrane protein with beta-barrel domain</fullName>
    </submittedName>
</protein>
<evidence type="ECO:0000256" key="3">
    <source>
        <dbReference type="ARBA" id="ARBA00023136"/>
    </source>
</evidence>
<evidence type="ECO:0000256" key="2">
    <source>
        <dbReference type="ARBA" id="ARBA00022729"/>
    </source>
</evidence>
<dbReference type="EMBL" id="PYGB01000015">
    <property type="protein sequence ID" value="PSK81565.1"/>
    <property type="molecule type" value="Genomic_DNA"/>
</dbReference>
<dbReference type="Proteomes" id="UP000193495">
    <property type="component" value="Unassembled WGS sequence"/>
</dbReference>
<evidence type="ECO:0000256" key="4">
    <source>
        <dbReference type="ARBA" id="ARBA00038306"/>
    </source>
</evidence>
<evidence type="ECO:0000313" key="9">
    <source>
        <dbReference type="Proteomes" id="UP000240624"/>
    </source>
</evidence>
<evidence type="ECO:0000256" key="1">
    <source>
        <dbReference type="ARBA" id="ARBA00004370"/>
    </source>
</evidence>
<reference evidence="7 8" key="1">
    <citation type="submission" date="2017-03" db="EMBL/GenBank/DDBJ databases">
        <authorList>
            <person name="Afonso C.L."/>
            <person name="Miller P.J."/>
            <person name="Scott M.A."/>
            <person name="Spackman E."/>
            <person name="Goraichik I."/>
            <person name="Dimitrov K.M."/>
            <person name="Suarez D.L."/>
            <person name="Swayne D.E."/>
        </authorList>
    </citation>
    <scope>NUCLEOTIDE SEQUENCE [LARGE SCALE GENOMIC DNA]</scope>
    <source>
        <strain evidence="7 8">CECT 8367</strain>
    </source>
</reference>
<feature type="domain" description="Outer membrane protein beta-barrel" evidence="5">
    <location>
        <begin position="22"/>
        <end position="163"/>
    </location>
</feature>
<evidence type="ECO:0000313" key="8">
    <source>
        <dbReference type="Proteomes" id="UP000193495"/>
    </source>
</evidence>
<organism evidence="7 8">
    <name type="scientific">Limimaricola soesokkakensis</name>
    <dbReference type="NCBI Taxonomy" id="1343159"/>
    <lineage>
        <taxon>Bacteria</taxon>
        <taxon>Pseudomonadati</taxon>
        <taxon>Pseudomonadota</taxon>
        <taxon>Alphaproteobacteria</taxon>
        <taxon>Rhodobacterales</taxon>
        <taxon>Paracoccaceae</taxon>
        <taxon>Limimaricola</taxon>
    </lineage>
</organism>
<accession>A0A1X7A1D6</accession>